<feature type="transmembrane region" description="Helical" evidence="1">
    <location>
        <begin position="201"/>
        <end position="218"/>
    </location>
</feature>
<evidence type="ECO:0000256" key="1">
    <source>
        <dbReference type="SAM" id="Phobius"/>
    </source>
</evidence>
<keyword evidence="3" id="KW-1185">Reference proteome</keyword>
<proteinExistence type="predicted"/>
<keyword evidence="1" id="KW-0812">Transmembrane</keyword>
<protein>
    <recommendedName>
        <fullName evidence="4">ABC transporter permease</fullName>
    </recommendedName>
</protein>
<accession>A0ABQ2L1K4</accession>
<keyword evidence="1" id="KW-1133">Transmembrane helix</keyword>
<feature type="transmembrane region" description="Helical" evidence="1">
    <location>
        <begin position="168"/>
        <end position="189"/>
    </location>
</feature>
<feature type="transmembrane region" description="Helical" evidence="1">
    <location>
        <begin position="21"/>
        <end position="40"/>
    </location>
</feature>
<dbReference type="Proteomes" id="UP000606653">
    <property type="component" value="Unassembled WGS sequence"/>
</dbReference>
<comment type="caution">
    <text evidence="2">The sequence shown here is derived from an EMBL/GenBank/DDBJ whole genome shotgun (WGS) entry which is preliminary data.</text>
</comment>
<keyword evidence="1" id="KW-0472">Membrane</keyword>
<feature type="transmembrane region" description="Helical" evidence="1">
    <location>
        <begin position="121"/>
        <end position="148"/>
    </location>
</feature>
<organism evidence="2 3">
    <name type="scientific">Saccharibacillus kuerlensis</name>
    <dbReference type="NCBI Taxonomy" id="459527"/>
    <lineage>
        <taxon>Bacteria</taxon>
        <taxon>Bacillati</taxon>
        <taxon>Bacillota</taxon>
        <taxon>Bacilli</taxon>
        <taxon>Bacillales</taxon>
        <taxon>Paenibacillaceae</taxon>
        <taxon>Saccharibacillus</taxon>
    </lineage>
</organism>
<name>A0ABQ2L1K4_9BACL</name>
<feature type="transmembrane region" description="Helical" evidence="1">
    <location>
        <begin position="258"/>
        <end position="280"/>
    </location>
</feature>
<dbReference type="EMBL" id="BMLN01000005">
    <property type="protein sequence ID" value="GGN99626.1"/>
    <property type="molecule type" value="Genomic_DNA"/>
</dbReference>
<evidence type="ECO:0000313" key="3">
    <source>
        <dbReference type="Proteomes" id="UP000606653"/>
    </source>
</evidence>
<sequence length="288" mass="32059">MTFLHMVKFNYLRLFKHWSAYVLYGMVIALVVGIGLFPHLHSGTAQPFTAYTNSDGRAPNYIGQDQEMPMLVQMIIIFAPYLFALLFGTMIFIAVSVESIEKISYLLLSKVSAFHILYSKVVAVLLFFMGLLTLGILGFLTLAAIGVIHPLELIHASHLNMGFGWRYGTAFILGILQIVMLFTLFALFIRESSQLQTGMMIPGIITAVGWGVGYWMLLFKPNLLAHPFLTTSLQGIPIFNLFATIARLGSCSLTNLDLAVFIVATVLWLALAHFSLRIVYAANQKINL</sequence>
<reference evidence="3" key="1">
    <citation type="journal article" date="2019" name="Int. J. Syst. Evol. Microbiol.">
        <title>The Global Catalogue of Microorganisms (GCM) 10K type strain sequencing project: providing services to taxonomists for standard genome sequencing and annotation.</title>
        <authorList>
            <consortium name="The Broad Institute Genomics Platform"/>
            <consortium name="The Broad Institute Genome Sequencing Center for Infectious Disease"/>
            <person name="Wu L."/>
            <person name="Ma J."/>
        </authorList>
    </citation>
    <scope>NUCLEOTIDE SEQUENCE [LARGE SCALE GENOMIC DNA]</scope>
    <source>
        <strain evidence="3">CGMCC 1.6964</strain>
    </source>
</reference>
<feature type="transmembrane region" description="Helical" evidence="1">
    <location>
        <begin position="75"/>
        <end position="100"/>
    </location>
</feature>
<evidence type="ECO:0008006" key="4">
    <source>
        <dbReference type="Google" id="ProtNLM"/>
    </source>
</evidence>
<gene>
    <name evidence="2" type="ORF">GCM10010969_19870</name>
</gene>
<evidence type="ECO:0000313" key="2">
    <source>
        <dbReference type="EMBL" id="GGN99626.1"/>
    </source>
</evidence>
<dbReference type="RefSeq" id="WP_018977846.1">
    <property type="nucleotide sequence ID" value="NZ_BMLN01000005.1"/>
</dbReference>